<reference evidence="2 3" key="1">
    <citation type="submission" date="2019-12" db="EMBL/GenBank/DDBJ databases">
        <authorList>
            <person name="Alioto T."/>
            <person name="Alioto T."/>
            <person name="Gomez Garrido J."/>
        </authorList>
    </citation>
    <scope>NUCLEOTIDE SEQUENCE [LARGE SCALE GENOMIC DNA]</scope>
</reference>
<dbReference type="Proteomes" id="UP000594638">
    <property type="component" value="Unassembled WGS sequence"/>
</dbReference>
<dbReference type="InterPro" id="IPR017451">
    <property type="entry name" value="F-box-assoc_interact_dom"/>
</dbReference>
<dbReference type="NCBIfam" id="TIGR01640">
    <property type="entry name" value="F_box_assoc_1"/>
    <property type="match status" value="1"/>
</dbReference>
<dbReference type="EMBL" id="CACTIH010003663">
    <property type="protein sequence ID" value="CAA2981118.1"/>
    <property type="molecule type" value="Genomic_DNA"/>
</dbReference>
<evidence type="ECO:0000259" key="1">
    <source>
        <dbReference type="Pfam" id="PF08268"/>
    </source>
</evidence>
<evidence type="ECO:0000313" key="3">
    <source>
        <dbReference type="Proteomes" id="UP000594638"/>
    </source>
</evidence>
<comment type="caution">
    <text evidence="2">The sequence shown here is derived from an EMBL/GenBank/DDBJ whole genome shotgun (WGS) entry which is preliminary data.</text>
</comment>
<sequence length="221" mass="24997">MDSDSIRLLKNTRKSDVQIFNLGNNEWRSIGEAPYRLEKRSSPPGILVSGRLHWMSQRGNYNGRRERIIVSFDLVDDSFQEIPRPDTGTLRSWANDHLAVLGGCLSAAVPSSLGNGALDIWVMKEYGVKDSWVKDFTLGAYSPTLILAELREPYWIWKSFLGRRFVQIICLLKNGDILVEYRGTLASYNPDSGIFKEVSFQGMPRLFQTTVHIGSLNPVQS</sequence>
<gene>
    <name evidence="2" type="ORF">OLEA9_A106731</name>
</gene>
<dbReference type="Gramene" id="OE9A106731T1">
    <property type="protein sequence ID" value="OE9A106731C1"/>
    <property type="gene ID" value="OE9A106731"/>
</dbReference>
<protein>
    <submittedName>
        <fullName evidence="2">F-box At3g07870-like isoform X2</fullName>
    </submittedName>
</protein>
<dbReference type="InterPro" id="IPR011043">
    <property type="entry name" value="Gal_Oxase/kelch_b-propeller"/>
</dbReference>
<organism evidence="2 3">
    <name type="scientific">Olea europaea subsp. europaea</name>
    <dbReference type="NCBI Taxonomy" id="158383"/>
    <lineage>
        <taxon>Eukaryota</taxon>
        <taxon>Viridiplantae</taxon>
        <taxon>Streptophyta</taxon>
        <taxon>Embryophyta</taxon>
        <taxon>Tracheophyta</taxon>
        <taxon>Spermatophyta</taxon>
        <taxon>Magnoliopsida</taxon>
        <taxon>eudicotyledons</taxon>
        <taxon>Gunneridae</taxon>
        <taxon>Pentapetalae</taxon>
        <taxon>asterids</taxon>
        <taxon>lamiids</taxon>
        <taxon>Lamiales</taxon>
        <taxon>Oleaceae</taxon>
        <taxon>Oleeae</taxon>
        <taxon>Olea</taxon>
    </lineage>
</organism>
<dbReference type="SUPFAM" id="SSF50965">
    <property type="entry name" value="Galactose oxidase, central domain"/>
    <property type="match status" value="1"/>
</dbReference>
<evidence type="ECO:0000313" key="2">
    <source>
        <dbReference type="EMBL" id="CAA2981118.1"/>
    </source>
</evidence>
<dbReference type="AlphaFoldDB" id="A0A8S0RMS4"/>
<dbReference type="InterPro" id="IPR013187">
    <property type="entry name" value="F-box-assoc_dom_typ3"/>
</dbReference>
<feature type="domain" description="F-box associated beta-propeller type 3" evidence="1">
    <location>
        <begin position="12"/>
        <end position="204"/>
    </location>
</feature>
<proteinExistence type="predicted"/>
<dbReference type="PANTHER" id="PTHR31111:SF127">
    <property type="entry name" value="F-BOX ASSOCIATED DOMAIN-CONTAINING PROTEIN"/>
    <property type="match status" value="1"/>
</dbReference>
<dbReference type="OrthoDB" id="1726239at2759"/>
<name>A0A8S0RMS4_OLEEU</name>
<dbReference type="Pfam" id="PF08268">
    <property type="entry name" value="FBA_3"/>
    <property type="match status" value="1"/>
</dbReference>
<accession>A0A8S0RMS4</accession>
<keyword evidence="3" id="KW-1185">Reference proteome</keyword>
<dbReference type="PANTHER" id="PTHR31111">
    <property type="entry name" value="BNAA05G37150D PROTEIN-RELATED"/>
    <property type="match status" value="1"/>
</dbReference>